<dbReference type="AlphaFoldDB" id="R7ZDC6"/>
<protein>
    <submittedName>
        <fullName evidence="1">Uncharacterized protein</fullName>
    </submittedName>
</protein>
<evidence type="ECO:0000313" key="1">
    <source>
        <dbReference type="EMBL" id="EON72026.1"/>
    </source>
</evidence>
<sequence>MIYMKKTILKGDFTMWVITVFEKKEVRIFEYTDKVEATKALAKFKKNAVLTYTK</sequence>
<comment type="caution">
    <text evidence="1">The sequence shown here is derived from an EMBL/GenBank/DDBJ whole genome shotgun (WGS) entry which is preliminary data.</text>
</comment>
<evidence type="ECO:0000313" key="2">
    <source>
        <dbReference type="Proteomes" id="UP000013911"/>
    </source>
</evidence>
<dbReference type="EMBL" id="AQPX01000020">
    <property type="protein sequence ID" value="EON72026.1"/>
    <property type="molecule type" value="Genomic_DNA"/>
</dbReference>
<reference evidence="1 2" key="1">
    <citation type="submission" date="2013-04" db="EMBL/GenBank/DDBJ databases">
        <title>Draft genome of the heavy metal tolerant bacterium Lysinibacillus sphaericus strain OT4b.31.</title>
        <authorList>
            <person name="Pena-Montenegro T.D."/>
            <person name="Dussan J."/>
        </authorList>
    </citation>
    <scope>NUCLEOTIDE SEQUENCE [LARGE SCALE GENOMIC DNA]</scope>
    <source>
        <strain evidence="1 2">OT4b.31</strain>
    </source>
</reference>
<dbReference type="eggNOG" id="ENOG5030C1Q">
    <property type="taxonomic scope" value="Bacteria"/>
</dbReference>
<organism evidence="1 2">
    <name type="scientific">Lysinibacillus sphaericus OT4b.31</name>
    <dbReference type="NCBI Taxonomy" id="1285586"/>
    <lineage>
        <taxon>Bacteria</taxon>
        <taxon>Bacillati</taxon>
        <taxon>Bacillota</taxon>
        <taxon>Bacilli</taxon>
        <taxon>Bacillales</taxon>
        <taxon>Bacillaceae</taxon>
        <taxon>Lysinibacillus</taxon>
    </lineage>
</organism>
<name>R7ZDC6_LYSSH</name>
<dbReference type="PATRIC" id="fig|1285586.5.peg.2829"/>
<proteinExistence type="predicted"/>
<gene>
    <name evidence="1" type="ORF">H131_13818</name>
</gene>
<dbReference type="Proteomes" id="UP000013911">
    <property type="component" value="Unassembled WGS sequence"/>
</dbReference>
<dbReference type="HOGENOM" id="CLU_211543_0_0_9"/>
<accession>R7ZDC6</accession>